<dbReference type="EMBL" id="JAVDUM010000002">
    <property type="protein sequence ID" value="MDR6866038.1"/>
    <property type="molecule type" value="Genomic_DNA"/>
</dbReference>
<organism evidence="2 3">
    <name type="scientific">Microbacterium resistens</name>
    <dbReference type="NCBI Taxonomy" id="156977"/>
    <lineage>
        <taxon>Bacteria</taxon>
        <taxon>Bacillati</taxon>
        <taxon>Actinomycetota</taxon>
        <taxon>Actinomycetes</taxon>
        <taxon>Micrococcales</taxon>
        <taxon>Microbacteriaceae</taxon>
        <taxon>Microbacterium</taxon>
    </lineage>
</organism>
<dbReference type="RefSeq" id="WP_310017436.1">
    <property type="nucleotide sequence ID" value="NZ_JAVDUM010000002.1"/>
</dbReference>
<comment type="similarity">
    <text evidence="1">Belongs to the ROK (NagC/XylR) family.</text>
</comment>
<name>A0ABU1S8U8_9MICO</name>
<proteinExistence type="inferred from homology"/>
<comment type="caution">
    <text evidence="2">The sequence shown here is derived from an EMBL/GenBank/DDBJ whole genome shotgun (WGS) entry which is preliminary data.</text>
</comment>
<dbReference type="PANTHER" id="PTHR18964">
    <property type="entry name" value="ROK (REPRESSOR, ORF, KINASE) FAMILY"/>
    <property type="match status" value="1"/>
</dbReference>
<dbReference type="Gene3D" id="3.30.420.40">
    <property type="match status" value="2"/>
</dbReference>
<dbReference type="Proteomes" id="UP001259347">
    <property type="component" value="Unassembled WGS sequence"/>
</dbReference>
<dbReference type="GO" id="GO:0004340">
    <property type="term" value="F:glucokinase activity"/>
    <property type="evidence" value="ECO:0007669"/>
    <property type="project" value="UniProtKB-EC"/>
</dbReference>
<dbReference type="PANTHER" id="PTHR18964:SF149">
    <property type="entry name" value="BIFUNCTIONAL UDP-N-ACETYLGLUCOSAMINE 2-EPIMERASE_N-ACETYLMANNOSAMINE KINASE"/>
    <property type="match status" value="1"/>
</dbReference>
<evidence type="ECO:0000313" key="3">
    <source>
        <dbReference type="Proteomes" id="UP001259347"/>
    </source>
</evidence>
<accession>A0ABU1S8U8</accession>
<dbReference type="InterPro" id="IPR000600">
    <property type="entry name" value="ROK"/>
</dbReference>
<sequence length="318" mass="31898">MSVARVLGLDVGGSSVKCLLVEADADARPDAVPRVVRQERRPTPKHDPLSGLQELIAEFAAGEELSAVTVSVPGIVDEDGVVIRSSNVPALDGHPLAAVLSDGSGLPVRVVNDGHAAALAEASWGAGSGRDDVFVLALGTGIAGAHIVGGRLSGGAHGSAGELGHISVDNPGAPCSCGRNGCLETVVGAPALAAAWHRVGGTGGVEDLLHAYEEGVETARHVVRNAVAALSEAVLTLSALVDPGCIVIGGGLASAPHRLVTLTAERVAAEATFHRVPPIRPATLGGWAGAHGAVRIALDAVRQSRSGDSAASMSPSNR</sequence>
<reference evidence="2 3" key="1">
    <citation type="submission" date="2023-07" db="EMBL/GenBank/DDBJ databases">
        <title>Sorghum-associated microbial communities from plants grown in Nebraska, USA.</title>
        <authorList>
            <person name="Schachtman D."/>
        </authorList>
    </citation>
    <scope>NUCLEOTIDE SEQUENCE [LARGE SCALE GENOMIC DNA]</scope>
    <source>
        <strain evidence="2 3">2980</strain>
    </source>
</reference>
<dbReference type="SUPFAM" id="SSF53067">
    <property type="entry name" value="Actin-like ATPase domain"/>
    <property type="match status" value="1"/>
</dbReference>
<dbReference type="InterPro" id="IPR043129">
    <property type="entry name" value="ATPase_NBD"/>
</dbReference>
<evidence type="ECO:0000256" key="1">
    <source>
        <dbReference type="ARBA" id="ARBA00006479"/>
    </source>
</evidence>
<gene>
    <name evidence="2" type="ORF">J2Y69_000623</name>
</gene>
<dbReference type="EC" id="2.7.1.2" evidence="2"/>
<keyword evidence="2" id="KW-0808">Transferase</keyword>
<evidence type="ECO:0000313" key="2">
    <source>
        <dbReference type="EMBL" id="MDR6866038.1"/>
    </source>
</evidence>
<protein>
    <submittedName>
        <fullName evidence="2">Glucokinase</fullName>
        <ecNumber evidence="2">2.7.1.2</ecNumber>
    </submittedName>
</protein>
<keyword evidence="3" id="KW-1185">Reference proteome</keyword>
<dbReference type="Pfam" id="PF00480">
    <property type="entry name" value="ROK"/>
    <property type="match status" value="1"/>
</dbReference>